<dbReference type="Proteomes" id="UP000184383">
    <property type="component" value="Unassembled WGS sequence"/>
</dbReference>
<evidence type="ECO:0000256" key="8">
    <source>
        <dbReference type="ARBA" id="ARBA00025496"/>
    </source>
</evidence>
<dbReference type="GeneID" id="63751820"/>
<comment type="similarity">
    <text evidence="2 9">Belongs to the CSM3 family.</text>
</comment>
<evidence type="ECO:0000256" key="5">
    <source>
        <dbReference type="ARBA" id="ARBA00022880"/>
    </source>
</evidence>
<comment type="subunit">
    <text evidence="3">Component of the fork protection complex (FPC) consisting of TOF1 and CSM3.</text>
</comment>
<evidence type="ECO:0000256" key="10">
    <source>
        <dbReference type="SAM" id="MobiDB-lite"/>
    </source>
</evidence>
<organism evidence="12 13">
    <name type="scientific">Aspergillus wentii DTO 134E9</name>
    <dbReference type="NCBI Taxonomy" id="1073089"/>
    <lineage>
        <taxon>Eukaryota</taxon>
        <taxon>Fungi</taxon>
        <taxon>Dikarya</taxon>
        <taxon>Ascomycota</taxon>
        <taxon>Pezizomycotina</taxon>
        <taxon>Eurotiomycetes</taxon>
        <taxon>Eurotiomycetidae</taxon>
        <taxon>Eurotiales</taxon>
        <taxon>Aspergillaceae</taxon>
        <taxon>Aspergillus</taxon>
        <taxon>Aspergillus subgen. Cremei</taxon>
    </lineage>
</organism>
<comment type="function">
    <text evidence="9">Plays an important role in the control of DNA replication and the maintenance of replication fork stability.</text>
</comment>
<dbReference type="EMBL" id="KV878214">
    <property type="protein sequence ID" value="OJJ33120.1"/>
    <property type="molecule type" value="Genomic_DNA"/>
</dbReference>
<feature type="region of interest" description="Disordered" evidence="10">
    <location>
        <begin position="34"/>
        <end position="54"/>
    </location>
</feature>
<dbReference type="InterPro" id="IPR040038">
    <property type="entry name" value="TIPIN/Csm3/Swi3"/>
</dbReference>
<comment type="subcellular location">
    <subcellularLocation>
        <location evidence="1 9">Nucleus</location>
    </subcellularLocation>
</comment>
<dbReference type="RefSeq" id="XP_040686797.1">
    <property type="nucleotide sequence ID" value="XM_040835972.1"/>
</dbReference>
<dbReference type="AlphaFoldDB" id="A0A1L9RDW9"/>
<dbReference type="VEuPathDB" id="FungiDB:ASPWEDRAFT_43186"/>
<dbReference type="OrthoDB" id="437078at2759"/>
<evidence type="ECO:0000313" key="13">
    <source>
        <dbReference type="Proteomes" id="UP000184383"/>
    </source>
</evidence>
<dbReference type="GO" id="GO:0031298">
    <property type="term" value="C:replication fork protection complex"/>
    <property type="evidence" value="ECO:0007669"/>
    <property type="project" value="TreeGrafter"/>
</dbReference>
<keyword evidence="6 9" id="KW-0539">Nucleus</keyword>
<comment type="function">
    <text evidence="8">Forms a fork protection complex (FPC) with TOF1 and which is required for chromosome segregation during meiosis and DNA damage repair. FPC coordinates leading and lagging strand synthesis and moves with the replication fork. FPC stabilizes replication forks in a configuration that is recognized by replication checkpoint sensors.</text>
</comment>
<dbReference type="GO" id="GO:0006974">
    <property type="term" value="P:DNA damage response"/>
    <property type="evidence" value="ECO:0007669"/>
    <property type="project" value="UniProtKB-KW"/>
</dbReference>
<sequence length="308" mass="34539">MEEDKSELLQTSSLDHLDDLFDYDVGLDDILQEAPSKSNANAPKPSVAPEASGLGLGLDEEVKVSKKRQPVAKLDENRLLSQRGISKLRHAAKAKLKLKGKGHEFSDAARLLNFYQLWLDDLFPRAKFADGLAMIEKLGHSKRLQTMRREWIEEEKPKTQTDNRQNTPESHSVSERPDDAAINDFYNPSFTNVNKNFPPDMDGVLAGESPVFSGEPSEMRRQTGEQNLADQELFMPHKDRDVQQGLEQAMPGDDELDALLNEHESGDPEFHKLPTISEAGLPANGKRFDEDDELEAMNELETLGSVFN</sequence>
<feature type="compositionally biased region" description="Polar residues" evidence="10">
    <location>
        <begin position="162"/>
        <end position="171"/>
    </location>
</feature>
<keyword evidence="4 9" id="KW-0227">DNA damage</keyword>
<proteinExistence type="inferred from homology"/>
<dbReference type="GO" id="GO:0043111">
    <property type="term" value="P:replication fork arrest"/>
    <property type="evidence" value="ECO:0007669"/>
    <property type="project" value="TreeGrafter"/>
</dbReference>
<dbReference type="GO" id="GO:0003677">
    <property type="term" value="F:DNA binding"/>
    <property type="evidence" value="ECO:0007669"/>
    <property type="project" value="TreeGrafter"/>
</dbReference>
<evidence type="ECO:0000256" key="4">
    <source>
        <dbReference type="ARBA" id="ARBA00022763"/>
    </source>
</evidence>
<evidence type="ECO:0000256" key="2">
    <source>
        <dbReference type="ARBA" id="ARBA00006075"/>
    </source>
</evidence>
<accession>A0A1L9RDW9</accession>
<evidence type="ECO:0000256" key="7">
    <source>
        <dbReference type="ARBA" id="ARBA00023306"/>
    </source>
</evidence>
<feature type="domain" description="Chromosome segregation in meiosis protein 3" evidence="11">
    <location>
        <begin position="73"/>
        <end position="156"/>
    </location>
</feature>
<dbReference type="InterPro" id="IPR012923">
    <property type="entry name" value="Csm3"/>
</dbReference>
<dbReference type="Pfam" id="PF07962">
    <property type="entry name" value="Swi3"/>
    <property type="match status" value="1"/>
</dbReference>
<protein>
    <recommendedName>
        <fullName evidence="9">Chromosome segregation in meiosis protein</fullName>
    </recommendedName>
</protein>
<dbReference type="PANTHER" id="PTHR13220:SF11">
    <property type="entry name" value="TIMELESS-INTERACTING PROTEIN"/>
    <property type="match status" value="1"/>
</dbReference>
<dbReference type="GO" id="GO:0031297">
    <property type="term" value="P:replication fork processing"/>
    <property type="evidence" value="ECO:0007669"/>
    <property type="project" value="UniProtKB-UniRule"/>
</dbReference>
<evidence type="ECO:0000313" key="12">
    <source>
        <dbReference type="EMBL" id="OJJ33120.1"/>
    </source>
</evidence>
<gene>
    <name evidence="12" type="ORF">ASPWEDRAFT_43186</name>
</gene>
<keyword evidence="13" id="KW-1185">Reference proteome</keyword>
<keyword evidence="5" id="KW-0236">DNA replication inhibitor</keyword>
<evidence type="ECO:0000259" key="11">
    <source>
        <dbReference type="Pfam" id="PF07962"/>
    </source>
</evidence>
<evidence type="ECO:0000256" key="6">
    <source>
        <dbReference type="ARBA" id="ARBA00023242"/>
    </source>
</evidence>
<dbReference type="STRING" id="1073089.A0A1L9RDW9"/>
<evidence type="ECO:0000256" key="9">
    <source>
        <dbReference type="RuleBase" id="RU366049"/>
    </source>
</evidence>
<dbReference type="GO" id="GO:0000076">
    <property type="term" value="P:DNA replication checkpoint signaling"/>
    <property type="evidence" value="ECO:0007669"/>
    <property type="project" value="UniProtKB-UniRule"/>
</dbReference>
<feature type="region of interest" description="Disordered" evidence="10">
    <location>
        <begin position="153"/>
        <end position="181"/>
    </location>
</feature>
<evidence type="ECO:0000256" key="3">
    <source>
        <dbReference type="ARBA" id="ARBA00011217"/>
    </source>
</evidence>
<keyword evidence="7 9" id="KW-0131">Cell cycle</keyword>
<name>A0A1L9RDW9_ASPWE</name>
<dbReference type="PANTHER" id="PTHR13220">
    <property type="entry name" value="TIMELESS INTERACTING-RELATED"/>
    <property type="match status" value="1"/>
</dbReference>
<reference evidence="13" key="1">
    <citation type="journal article" date="2017" name="Genome Biol.">
        <title>Comparative genomics reveals high biological diversity and specific adaptations in the industrially and medically important fungal genus Aspergillus.</title>
        <authorList>
            <person name="de Vries R.P."/>
            <person name="Riley R."/>
            <person name="Wiebenga A."/>
            <person name="Aguilar-Osorio G."/>
            <person name="Amillis S."/>
            <person name="Uchima C.A."/>
            <person name="Anderluh G."/>
            <person name="Asadollahi M."/>
            <person name="Askin M."/>
            <person name="Barry K."/>
            <person name="Battaglia E."/>
            <person name="Bayram O."/>
            <person name="Benocci T."/>
            <person name="Braus-Stromeyer S.A."/>
            <person name="Caldana C."/>
            <person name="Canovas D."/>
            <person name="Cerqueira G.C."/>
            <person name="Chen F."/>
            <person name="Chen W."/>
            <person name="Choi C."/>
            <person name="Clum A."/>
            <person name="Dos Santos R.A."/>
            <person name="Damasio A.R."/>
            <person name="Diallinas G."/>
            <person name="Emri T."/>
            <person name="Fekete E."/>
            <person name="Flipphi M."/>
            <person name="Freyberg S."/>
            <person name="Gallo A."/>
            <person name="Gournas C."/>
            <person name="Habgood R."/>
            <person name="Hainaut M."/>
            <person name="Harispe M.L."/>
            <person name="Henrissat B."/>
            <person name="Hilden K.S."/>
            <person name="Hope R."/>
            <person name="Hossain A."/>
            <person name="Karabika E."/>
            <person name="Karaffa L."/>
            <person name="Karanyi Z."/>
            <person name="Krasevec N."/>
            <person name="Kuo A."/>
            <person name="Kusch H."/>
            <person name="LaButti K."/>
            <person name="Lagendijk E.L."/>
            <person name="Lapidus A."/>
            <person name="Levasseur A."/>
            <person name="Lindquist E."/>
            <person name="Lipzen A."/>
            <person name="Logrieco A.F."/>
            <person name="MacCabe A."/>
            <person name="Maekelae M.R."/>
            <person name="Malavazi I."/>
            <person name="Melin P."/>
            <person name="Meyer V."/>
            <person name="Mielnichuk N."/>
            <person name="Miskei M."/>
            <person name="Molnar A.P."/>
            <person name="Mule G."/>
            <person name="Ngan C.Y."/>
            <person name="Orejas M."/>
            <person name="Orosz E."/>
            <person name="Ouedraogo J.P."/>
            <person name="Overkamp K.M."/>
            <person name="Park H.-S."/>
            <person name="Perrone G."/>
            <person name="Piumi F."/>
            <person name="Punt P.J."/>
            <person name="Ram A.F."/>
            <person name="Ramon A."/>
            <person name="Rauscher S."/>
            <person name="Record E."/>
            <person name="Riano-Pachon D.M."/>
            <person name="Robert V."/>
            <person name="Roehrig J."/>
            <person name="Ruller R."/>
            <person name="Salamov A."/>
            <person name="Salih N.S."/>
            <person name="Samson R.A."/>
            <person name="Sandor E."/>
            <person name="Sanguinetti M."/>
            <person name="Schuetze T."/>
            <person name="Sepcic K."/>
            <person name="Shelest E."/>
            <person name="Sherlock G."/>
            <person name="Sophianopoulou V."/>
            <person name="Squina F.M."/>
            <person name="Sun H."/>
            <person name="Susca A."/>
            <person name="Todd R.B."/>
            <person name="Tsang A."/>
            <person name="Unkles S.E."/>
            <person name="van de Wiele N."/>
            <person name="van Rossen-Uffink D."/>
            <person name="Oliveira J.V."/>
            <person name="Vesth T.C."/>
            <person name="Visser J."/>
            <person name="Yu J.-H."/>
            <person name="Zhou M."/>
            <person name="Andersen M.R."/>
            <person name="Archer D.B."/>
            <person name="Baker S.E."/>
            <person name="Benoit I."/>
            <person name="Brakhage A.A."/>
            <person name="Braus G.H."/>
            <person name="Fischer R."/>
            <person name="Frisvad J.C."/>
            <person name="Goldman G.H."/>
            <person name="Houbraken J."/>
            <person name="Oakley B."/>
            <person name="Pocsi I."/>
            <person name="Scazzocchio C."/>
            <person name="Seiboth B."/>
            <person name="vanKuyk P.A."/>
            <person name="Wortman J."/>
            <person name="Dyer P.S."/>
            <person name="Grigoriev I.V."/>
        </authorList>
    </citation>
    <scope>NUCLEOTIDE SEQUENCE [LARGE SCALE GENOMIC DNA]</scope>
    <source>
        <strain evidence="13">DTO 134E9</strain>
    </source>
</reference>
<evidence type="ECO:0000256" key="1">
    <source>
        <dbReference type="ARBA" id="ARBA00004123"/>
    </source>
</evidence>